<organism evidence="2 3">
    <name type="scientific">Colletotrichum chrysophilum</name>
    <dbReference type="NCBI Taxonomy" id="1836956"/>
    <lineage>
        <taxon>Eukaryota</taxon>
        <taxon>Fungi</taxon>
        <taxon>Dikarya</taxon>
        <taxon>Ascomycota</taxon>
        <taxon>Pezizomycotina</taxon>
        <taxon>Sordariomycetes</taxon>
        <taxon>Hypocreomycetidae</taxon>
        <taxon>Glomerellales</taxon>
        <taxon>Glomerellaceae</taxon>
        <taxon>Colletotrichum</taxon>
        <taxon>Colletotrichum gloeosporioides species complex</taxon>
    </lineage>
</organism>
<dbReference type="Proteomes" id="UP001243330">
    <property type="component" value="Unassembled WGS sequence"/>
</dbReference>
<evidence type="ECO:0000313" key="3">
    <source>
        <dbReference type="Proteomes" id="UP001243330"/>
    </source>
</evidence>
<name>A0AAD9A2Z2_9PEZI</name>
<proteinExistence type="predicted"/>
<dbReference type="EMBL" id="JAQOWY010000555">
    <property type="protein sequence ID" value="KAK1840506.1"/>
    <property type="molecule type" value="Genomic_DNA"/>
</dbReference>
<gene>
    <name evidence="2" type="ORF">CCHR01_16858</name>
</gene>
<sequence length="126" mass="13644">MLHCASYAGTAAGWAGAEVAFGFGNRSLVRSRGGRRTVVGVGTWQSTGEETLERARFLNPEYYCEGVLGEPVSLGTLLGMLRSGLGKEWRLASPDRNPMQPCALKQTLPPRPCSSAFRPSPDVTWE</sequence>
<feature type="region of interest" description="Disordered" evidence="1">
    <location>
        <begin position="100"/>
        <end position="126"/>
    </location>
</feature>
<accession>A0AAD9A2Z2</accession>
<evidence type="ECO:0000256" key="1">
    <source>
        <dbReference type="SAM" id="MobiDB-lite"/>
    </source>
</evidence>
<reference evidence="2" key="1">
    <citation type="submission" date="2023-01" db="EMBL/GenBank/DDBJ databases">
        <title>Colletotrichum chrysophilum M932 genome sequence.</title>
        <authorList>
            <person name="Baroncelli R."/>
        </authorList>
    </citation>
    <scope>NUCLEOTIDE SEQUENCE</scope>
    <source>
        <strain evidence="2">M932</strain>
    </source>
</reference>
<keyword evidence="3" id="KW-1185">Reference proteome</keyword>
<protein>
    <submittedName>
        <fullName evidence="2">Uncharacterized protein</fullName>
    </submittedName>
</protein>
<evidence type="ECO:0000313" key="2">
    <source>
        <dbReference type="EMBL" id="KAK1840506.1"/>
    </source>
</evidence>
<dbReference type="AlphaFoldDB" id="A0AAD9A2Z2"/>
<comment type="caution">
    <text evidence="2">The sequence shown here is derived from an EMBL/GenBank/DDBJ whole genome shotgun (WGS) entry which is preliminary data.</text>
</comment>